<dbReference type="SUPFAM" id="SSF46689">
    <property type="entry name" value="Homeodomain-like"/>
    <property type="match status" value="1"/>
</dbReference>
<evidence type="ECO:0000256" key="4">
    <source>
        <dbReference type="ARBA" id="ARBA00023015"/>
    </source>
</evidence>
<keyword evidence="4" id="KW-0805">Transcription regulation</keyword>
<evidence type="ECO:0000313" key="13">
    <source>
        <dbReference type="Proteomes" id="UP000184241"/>
    </source>
</evidence>
<evidence type="ECO:0000256" key="2">
    <source>
        <dbReference type="ARBA" id="ARBA00022797"/>
    </source>
</evidence>
<dbReference type="PROSITE" id="PS51350">
    <property type="entry name" value="PTS_HPR_DOM"/>
    <property type="match status" value="1"/>
</dbReference>
<dbReference type="GO" id="GO:0003677">
    <property type="term" value="F:DNA binding"/>
    <property type="evidence" value="ECO:0007669"/>
    <property type="project" value="UniProtKB-KW"/>
</dbReference>
<dbReference type="Pfam" id="PF00158">
    <property type="entry name" value="Sigma54_activat"/>
    <property type="match status" value="1"/>
</dbReference>
<proteinExistence type="predicted"/>
<dbReference type="Pfam" id="PF13426">
    <property type="entry name" value="PAS_9"/>
    <property type="match status" value="1"/>
</dbReference>
<dbReference type="PANTHER" id="PTHR32071">
    <property type="entry name" value="TRANSCRIPTIONAL REGULATORY PROTEIN"/>
    <property type="match status" value="1"/>
</dbReference>
<evidence type="ECO:0000256" key="3">
    <source>
        <dbReference type="ARBA" id="ARBA00022840"/>
    </source>
</evidence>
<dbReference type="InterPro" id="IPR025943">
    <property type="entry name" value="Sigma_54_int_dom_ATP-bd_2"/>
</dbReference>
<dbReference type="EMBL" id="FQXU01000004">
    <property type="protein sequence ID" value="SHH81443.1"/>
    <property type="molecule type" value="Genomic_DNA"/>
</dbReference>
<evidence type="ECO:0000313" key="12">
    <source>
        <dbReference type="EMBL" id="SHH81443.1"/>
    </source>
</evidence>
<evidence type="ECO:0000256" key="6">
    <source>
        <dbReference type="ARBA" id="ARBA00023159"/>
    </source>
</evidence>
<dbReference type="PANTHER" id="PTHR32071:SF57">
    <property type="entry name" value="C4-DICARBOXYLATE TRANSPORT TRANSCRIPTIONAL REGULATORY PROTEIN DCTD"/>
    <property type="match status" value="1"/>
</dbReference>
<dbReference type="SUPFAM" id="SSF52540">
    <property type="entry name" value="P-loop containing nucleoside triphosphate hydrolases"/>
    <property type="match status" value="1"/>
</dbReference>
<dbReference type="GO" id="GO:0006355">
    <property type="term" value="P:regulation of DNA-templated transcription"/>
    <property type="evidence" value="ECO:0007669"/>
    <property type="project" value="InterPro"/>
</dbReference>
<dbReference type="InterPro" id="IPR013767">
    <property type="entry name" value="PAS_fold"/>
</dbReference>
<evidence type="ECO:0000259" key="9">
    <source>
        <dbReference type="PROSITE" id="PS50045"/>
    </source>
</evidence>
<dbReference type="Gene3D" id="1.10.10.60">
    <property type="entry name" value="Homeodomain-like"/>
    <property type="match status" value="1"/>
</dbReference>
<organism evidence="12 13">
    <name type="scientific">Clostridium intestinale DSM 6191</name>
    <dbReference type="NCBI Taxonomy" id="1121320"/>
    <lineage>
        <taxon>Bacteria</taxon>
        <taxon>Bacillati</taxon>
        <taxon>Bacillota</taxon>
        <taxon>Clostridia</taxon>
        <taxon>Eubacteriales</taxon>
        <taxon>Clostridiaceae</taxon>
        <taxon>Clostridium</taxon>
    </lineage>
</organism>
<evidence type="ECO:0000259" key="11">
    <source>
        <dbReference type="PROSITE" id="PS51350"/>
    </source>
</evidence>
<dbReference type="SMART" id="SM00091">
    <property type="entry name" value="PAS"/>
    <property type="match status" value="2"/>
</dbReference>
<dbReference type="NCBIfam" id="TIGR01003">
    <property type="entry name" value="PTS_HPr_family"/>
    <property type="match status" value="1"/>
</dbReference>
<keyword evidence="12" id="KW-0808">Transferase</keyword>
<dbReference type="InterPro" id="IPR000032">
    <property type="entry name" value="HPr-like"/>
</dbReference>
<dbReference type="Gene3D" id="3.40.50.300">
    <property type="entry name" value="P-loop containing nucleotide triphosphate hydrolases"/>
    <property type="match status" value="1"/>
</dbReference>
<sequence>MKQVNISPIYIYRKELKTLIVNKEIEVKHEKGLHARVLAMVVYKVSELQKKYKVEIFIKYKEKKKVSAASLMPLVLLKVKQNEKIIVEAQGEAPQEALEEICSFLESDFDLEDKSTINQVDTIINNNTMTLEQVFSNIPNGIIATDENDIITIFNEEAERILGLSSGEVIGKDVDKVIYQSKLKEINKSGKSELMVREVINDRILLINRTPIMIDKISKGALAVFSDISNLEKVKNELKTVKELKERLQLILETVQDGICVMSSEGVITYVNRAYLRILSEKEENILNKNIRDISPDGVRRRVLETGKSVVGALSYKENDVTIVCNVNPIIVDGEITGVVSVIKNITEVKKLSEKLKKASAKAEYLEEELFRTKKPDLAFSKYIGYSGKVLDALATASKAAKTNTTVLIRGESGTGKELIAEGIHYGSKNAKGPFVRVNCAAIPQNLLESELFGHEKGSFTGAIKRKLGKFELAQNGTIFLDEIGEMDKSMQAKILRVIQEKEFQRVGGEETIKVNVRIIGATHRNLEEMVRTMEFREDLYYRLNVIPIFLPPLRERRQDIAPLLEHFINKISKNIGKNISLVKNDAMEALLNYSWPGNVRELENLVERLVALNENQVIDLDDLPSYMRQERPMKHEKAHVTSIIEDDILPLKEYEKIIIEKALKRYGSYNAAGKVLGLTHKTVAAKARQYGIEKKISWE</sequence>
<evidence type="ECO:0000259" key="10">
    <source>
        <dbReference type="PROSITE" id="PS50112"/>
    </source>
</evidence>
<evidence type="ECO:0000256" key="1">
    <source>
        <dbReference type="ARBA" id="ARBA00022741"/>
    </source>
</evidence>
<dbReference type="Gene3D" id="3.30.1340.10">
    <property type="entry name" value="HPr-like"/>
    <property type="match status" value="1"/>
</dbReference>
<keyword evidence="2" id="KW-0058">Aromatic hydrocarbons catabolism</keyword>
<dbReference type="CDD" id="cd00130">
    <property type="entry name" value="PAS"/>
    <property type="match status" value="2"/>
</dbReference>
<keyword evidence="1" id="KW-0547">Nucleotide-binding</keyword>
<dbReference type="InterPro" id="IPR035895">
    <property type="entry name" value="HPr-like_sf"/>
</dbReference>
<dbReference type="InterPro" id="IPR030828">
    <property type="entry name" value="HTH_TyrR"/>
</dbReference>
<dbReference type="Pfam" id="PF18024">
    <property type="entry name" value="HTH_50"/>
    <property type="match status" value="1"/>
</dbReference>
<dbReference type="SMART" id="SM00382">
    <property type="entry name" value="AAA"/>
    <property type="match status" value="1"/>
</dbReference>
<dbReference type="FunFam" id="1.10.8.60:FF:000014">
    <property type="entry name" value="DNA-binding transcriptional regulator NtrC"/>
    <property type="match status" value="1"/>
</dbReference>
<dbReference type="InterPro" id="IPR009057">
    <property type="entry name" value="Homeodomain-like_sf"/>
</dbReference>
<dbReference type="InterPro" id="IPR058031">
    <property type="entry name" value="AAA_lid_NorR"/>
</dbReference>
<keyword evidence="7" id="KW-0804">Transcription</keyword>
<dbReference type="GO" id="GO:0016740">
    <property type="term" value="F:transferase activity"/>
    <property type="evidence" value="ECO:0007669"/>
    <property type="project" value="UniProtKB-KW"/>
</dbReference>
<dbReference type="Gene3D" id="3.30.450.20">
    <property type="entry name" value="PAS domain"/>
    <property type="match status" value="2"/>
</dbReference>
<evidence type="ECO:0000256" key="5">
    <source>
        <dbReference type="ARBA" id="ARBA00023125"/>
    </source>
</evidence>
<dbReference type="Gene3D" id="1.10.8.60">
    <property type="match status" value="1"/>
</dbReference>
<dbReference type="InterPro" id="IPR027417">
    <property type="entry name" value="P-loop_NTPase"/>
</dbReference>
<protein>
    <recommendedName>
        <fullName evidence="8">HTH-type transcriptional regulatory protein TyrR</fullName>
    </recommendedName>
</protein>
<keyword evidence="6" id="KW-0010">Activator</keyword>
<dbReference type="SUPFAM" id="SSF55785">
    <property type="entry name" value="PYP-like sensor domain (PAS domain)"/>
    <property type="match status" value="2"/>
</dbReference>
<feature type="domain" description="PAS" evidence="10">
    <location>
        <begin position="244"/>
        <end position="297"/>
    </location>
</feature>
<dbReference type="AlphaFoldDB" id="A0A1M5W2M0"/>
<dbReference type="CDD" id="cd00009">
    <property type="entry name" value="AAA"/>
    <property type="match status" value="1"/>
</dbReference>
<dbReference type="InterPro" id="IPR003593">
    <property type="entry name" value="AAA+_ATPase"/>
</dbReference>
<dbReference type="InterPro" id="IPR035965">
    <property type="entry name" value="PAS-like_dom_sf"/>
</dbReference>
<keyword evidence="3" id="KW-0067">ATP-binding</keyword>
<dbReference type="PROSITE" id="PS00676">
    <property type="entry name" value="SIGMA54_INTERACT_2"/>
    <property type="match status" value="1"/>
</dbReference>
<dbReference type="PROSITE" id="PS50045">
    <property type="entry name" value="SIGMA54_INTERACT_4"/>
    <property type="match status" value="1"/>
</dbReference>
<dbReference type="PROSITE" id="PS50112">
    <property type="entry name" value="PAS"/>
    <property type="match status" value="2"/>
</dbReference>
<dbReference type="NCBIfam" id="TIGR00229">
    <property type="entry name" value="sensory_box"/>
    <property type="match status" value="2"/>
</dbReference>
<dbReference type="InterPro" id="IPR025662">
    <property type="entry name" value="Sigma_54_int_dom_ATP-bd_1"/>
</dbReference>
<name>A0A1M5W2M0_9CLOT</name>
<dbReference type="InterPro" id="IPR000014">
    <property type="entry name" value="PAS"/>
</dbReference>
<dbReference type="PROSITE" id="PS00688">
    <property type="entry name" value="SIGMA54_INTERACT_3"/>
    <property type="match status" value="1"/>
</dbReference>
<reference evidence="12 13" key="1">
    <citation type="submission" date="2016-11" db="EMBL/GenBank/DDBJ databases">
        <authorList>
            <person name="Jaros S."/>
            <person name="Januszkiewicz K."/>
            <person name="Wedrychowicz H."/>
        </authorList>
    </citation>
    <scope>NUCLEOTIDE SEQUENCE [LARGE SCALE GENOMIC DNA]</scope>
    <source>
        <strain evidence="12 13">DSM 6191</strain>
    </source>
</reference>
<accession>A0A1M5W2M0</accession>
<feature type="domain" description="Sigma-54 factor interaction" evidence="9">
    <location>
        <begin position="383"/>
        <end position="612"/>
    </location>
</feature>
<evidence type="ECO:0000256" key="8">
    <source>
        <dbReference type="ARBA" id="ARBA00029500"/>
    </source>
</evidence>
<dbReference type="InterPro" id="IPR002078">
    <property type="entry name" value="Sigma_54_int"/>
</dbReference>
<feature type="domain" description="HPr" evidence="11">
    <location>
        <begin position="20"/>
        <end position="112"/>
    </location>
</feature>
<gene>
    <name evidence="12" type="ORF">SAMN02745941_00886</name>
</gene>
<dbReference type="InterPro" id="IPR025944">
    <property type="entry name" value="Sigma_54_int_dom_CS"/>
</dbReference>
<dbReference type="Pfam" id="PF25601">
    <property type="entry name" value="AAA_lid_14"/>
    <property type="match status" value="1"/>
</dbReference>
<dbReference type="SUPFAM" id="SSF55594">
    <property type="entry name" value="HPr-like"/>
    <property type="match status" value="1"/>
</dbReference>
<dbReference type="PROSITE" id="PS00675">
    <property type="entry name" value="SIGMA54_INTERACT_1"/>
    <property type="match status" value="1"/>
</dbReference>
<dbReference type="Pfam" id="PF00381">
    <property type="entry name" value="PTS-HPr"/>
    <property type="match status" value="1"/>
</dbReference>
<dbReference type="GO" id="GO:0005524">
    <property type="term" value="F:ATP binding"/>
    <property type="evidence" value="ECO:0007669"/>
    <property type="project" value="UniProtKB-KW"/>
</dbReference>
<keyword evidence="5" id="KW-0238">DNA-binding</keyword>
<dbReference type="FunFam" id="3.40.50.300:FF:000006">
    <property type="entry name" value="DNA-binding transcriptional regulator NtrC"/>
    <property type="match status" value="1"/>
</dbReference>
<dbReference type="Proteomes" id="UP000184241">
    <property type="component" value="Unassembled WGS sequence"/>
</dbReference>
<dbReference type="Pfam" id="PF00989">
    <property type="entry name" value="PAS"/>
    <property type="match status" value="1"/>
</dbReference>
<evidence type="ECO:0000256" key="7">
    <source>
        <dbReference type="ARBA" id="ARBA00023163"/>
    </source>
</evidence>
<feature type="domain" description="PAS" evidence="10">
    <location>
        <begin position="127"/>
        <end position="203"/>
    </location>
</feature>